<dbReference type="PROSITE" id="PS50095">
    <property type="entry name" value="PLAT"/>
    <property type="match status" value="1"/>
</dbReference>
<dbReference type="InterPro" id="IPR036392">
    <property type="entry name" value="PLAT/LH2_dom_sf"/>
</dbReference>
<reference evidence="3" key="2">
    <citation type="submission" date="2020-09" db="EMBL/GenBank/DDBJ databases">
        <authorList>
            <person name="Sun Q."/>
            <person name="Ohkuma M."/>
        </authorList>
    </citation>
    <scope>NUCLEOTIDE SEQUENCE</scope>
    <source>
        <strain evidence="3">JCM 3090</strain>
    </source>
</reference>
<sequence>MKRTLTALALAGAGAAGVLTAAAPAAANASYTWRLDIRTGDREHAGTSARVEIRLYGTKGQTSAIRLDNPGHNDFERGRVDRFDVDTPVDIGTLTKVRIWHDNSGEKPGWFLDEIRVARKKPSDTNPVELGFFKWLARGEGENTLCYEQKTTSGEPKACGN</sequence>
<dbReference type="SUPFAM" id="SSF49723">
    <property type="entry name" value="Lipase/lipooxygenase domain (PLAT/LH2 domain)"/>
    <property type="match status" value="1"/>
</dbReference>
<feature type="signal peptide" evidence="1">
    <location>
        <begin position="1"/>
        <end position="21"/>
    </location>
</feature>
<gene>
    <name evidence="3" type="ORF">GCM10010123_40790</name>
</gene>
<name>A0A8J3FBZ7_9ACTN</name>
<keyword evidence="4" id="KW-1185">Reference proteome</keyword>
<dbReference type="SMART" id="SM00308">
    <property type="entry name" value="LH2"/>
    <property type="match status" value="1"/>
</dbReference>
<evidence type="ECO:0000313" key="4">
    <source>
        <dbReference type="Proteomes" id="UP000649739"/>
    </source>
</evidence>
<reference evidence="3" key="1">
    <citation type="journal article" date="2014" name="Int. J. Syst. Evol. Microbiol.">
        <title>Complete genome sequence of Corynebacterium casei LMG S-19264T (=DSM 44701T), isolated from a smear-ripened cheese.</title>
        <authorList>
            <consortium name="US DOE Joint Genome Institute (JGI-PGF)"/>
            <person name="Walter F."/>
            <person name="Albersmeier A."/>
            <person name="Kalinowski J."/>
            <person name="Ruckert C."/>
        </authorList>
    </citation>
    <scope>NUCLEOTIDE SEQUENCE</scope>
    <source>
        <strain evidence="3">JCM 3090</strain>
    </source>
</reference>
<feature type="chain" id="PRO_5038436747" description="PLAT domain-containing protein" evidence="1">
    <location>
        <begin position="22"/>
        <end position="161"/>
    </location>
</feature>
<proteinExistence type="predicted"/>
<dbReference type="RefSeq" id="WP_189171816.1">
    <property type="nucleotide sequence ID" value="NZ_BMQB01000011.1"/>
</dbReference>
<evidence type="ECO:0000259" key="2">
    <source>
        <dbReference type="PROSITE" id="PS50095"/>
    </source>
</evidence>
<dbReference type="Gene3D" id="2.40.180.10">
    <property type="entry name" value="Catalase core domain"/>
    <property type="match status" value="1"/>
</dbReference>
<comment type="caution">
    <text evidence="3">The sequence shown here is derived from an EMBL/GenBank/DDBJ whole genome shotgun (WGS) entry which is preliminary data.</text>
</comment>
<feature type="domain" description="PLAT" evidence="2">
    <location>
        <begin position="31"/>
        <end position="150"/>
    </location>
</feature>
<dbReference type="AlphaFoldDB" id="A0A8J3FBZ7"/>
<organism evidence="3 4">
    <name type="scientific">Pilimelia anulata</name>
    <dbReference type="NCBI Taxonomy" id="53371"/>
    <lineage>
        <taxon>Bacteria</taxon>
        <taxon>Bacillati</taxon>
        <taxon>Actinomycetota</taxon>
        <taxon>Actinomycetes</taxon>
        <taxon>Micromonosporales</taxon>
        <taxon>Micromonosporaceae</taxon>
        <taxon>Pilimelia</taxon>
    </lineage>
</organism>
<dbReference type="Proteomes" id="UP000649739">
    <property type="component" value="Unassembled WGS sequence"/>
</dbReference>
<dbReference type="InterPro" id="IPR001024">
    <property type="entry name" value="PLAT/LH2_dom"/>
</dbReference>
<dbReference type="InterPro" id="IPR052970">
    <property type="entry name" value="Inner_ear_hair_cell_LOXHD"/>
</dbReference>
<evidence type="ECO:0000313" key="3">
    <source>
        <dbReference type="EMBL" id="GGK06879.1"/>
    </source>
</evidence>
<dbReference type="PANTHER" id="PTHR45901:SF3">
    <property type="entry name" value="LIPOXYGENASE HOMOLOGY DOMAIN-CONTAINING PROTEIN 1"/>
    <property type="match status" value="1"/>
</dbReference>
<evidence type="ECO:0000256" key="1">
    <source>
        <dbReference type="SAM" id="SignalP"/>
    </source>
</evidence>
<dbReference type="Pfam" id="PF01477">
    <property type="entry name" value="PLAT"/>
    <property type="match status" value="1"/>
</dbReference>
<dbReference type="PANTHER" id="PTHR45901">
    <property type="entry name" value="PROTEIN CBG12474"/>
    <property type="match status" value="1"/>
</dbReference>
<keyword evidence="1" id="KW-0732">Signal</keyword>
<dbReference type="EMBL" id="BMQB01000011">
    <property type="protein sequence ID" value="GGK06879.1"/>
    <property type="molecule type" value="Genomic_DNA"/>
</dbReference>
<accession>A0A8J3FBZ7</accession>
<protein>
    <recommendedName>
        <fullName evidence="2">PLAT domain-containing protein</fullName>
    </recommendedName>
</protein>